<dbReference type="AlphaFoldDB" id="W4K3M2"/>
<reference evidence="2 3" key="1">
    <citation type="journal article" date="2012" name="New Phytol.">
        <title>Insight into trade-off between wood decay and parasitism from the genome of a fungal forest pathogen.</title>
        <authorList>
            <person name="Olson A."/>
            <person name="Aerts A."/>
            <person name="Asiegbu F."/>
            <person name="Belbahri L."/>
            <person name="Bouzid O."/>
            <person name="Broberg A."/>
            <person name="Canback B."/>
            <person name="Coutinho P.M."/>
            <person name="Cullen D."/>
            <person name="Dalman K."/>
            <person name="Deflorio G."/>
            <person name="van Diepen L.T."/>
            <person name="Dunand C."/>
            <person name="Duplessis S."/>
            <person name="Durling M."/>
            <person name="Gonthier P."/>
            <person name="Grimwood J."/>
            <person name="Fossdal C.G."/>
            <person name="Hansson D."/>
            <person name="Henrissat B."/>
            <person name="Hietala A."/>
            <person name="Himmelstrand K."/>
            <person name="Hoffmeister D."/>
            <person name="Hogberg N."/>
            <person name="James T.Y."/>
            <person name="Karlsson M."/>
            <person name="Kohler A."/>
            <person name="Kues U."/>
            <person name="Lee Y.H."/>
            <person name="Lin Y.C."/>
            <person name="Lind M."/>
            <person name="Lindquist E."/>
            <person name="Lombard V."/>
            <person name="Lucas S."/>
            <person name="Lunden K."/>
            <person name="Morin E."/>
            <person name="Murat C."/>
            <person name="Park J."/>
            <person name="Raffaello T."/>
            <person name="Rouze P."/>
            <person name="Salamov A."/>
            <person name="Schmutz J."/>
            <person name="Solheim H."/>
            <person name="Stahlberg J."/>
            <person name="Velez H."/>
            <person name="de Vries R.P."/>
            <person name="Wiebenga A."/>
            <person name="Woodward S."/>
            <person name="Yakovlev I."/>
            <person name="Garbelotto M."/>
            <person name="Martin F."/>
            <person name="Grigoriev I.V."/>
            <person name="Stenlid J."/>
        </authorList>
    </citation>
    <scope>NUCLEOTIDE SEQUENCE [LARGE SCALE GENOMIC DNA]</scope>
    <source>
        <strain evidence="2 3">TC 32-1</strain>
    </source>
</reference>
<dbReference type="EMBL" id="KI925460">
    <property type="protein sequence ID" value="ETW79671.1"/>
    <property type="molecule type" value="Genomic_DNA"/>
</dbReference>
<evidence type="ECO:0000256" key="1">
    <source>
        <dbReference type="SAM" id="MobiDB-lite"/>
    </source>
</evidence>
<proteinExistence type="predicted"/>
<gene>
    <name evidence="2" type="ORF">HETIRDRAFT_171806</name>
</gene>
<dbReference type="eggNOG" id="ENOG502SZVE">
    <property type="taxonomic scope" value="Eukaryota"/>
</dbReference>
<protein>
    <submittedName>
        <fullName evidence="2">Uncharacterized protein</fullName>
    </submittedName>
</protein>
<keyword evidence="3" id="KW-1185">Reference proteome</keyword>
<dbReference type="Proteomes" id="UP000030671">
    <property type="component" value="Unassembled WGS sequence"/>
</dbReference>
<feature type="compositionally biased region" description="Basic and acidic residues" evidence="1">
    <location>
        <begin position="139"/>
        <end position="156"/>
    </location>
</feature>
<dbReference type="RefSeq" id="XP_009548235.1">
    <property type="nucleotide sequence ID" value="XM_009549940.1"/>
</dbReference>
<evidence type="ECO:0000313" key="3">
    <source>
        <dbReference type="Proteomes" id="UP000030671"/>
    </source>
</evidence>
<dbReference type="KEGG" id="hir:HETIRDRAFT_171806"/>
<accession>W4K3M2</accession>
<feature type="region of interest" description="Disordered" evidence="1">
    <location>
        <begin position="1"/>
        <end position="52"/>
    </location>
</feature>
<organism evidence="2 3">
    <name type="scientific">Heterobasidion irregulare (strain TC 32-1)</name>
    <dbReference type="NCBI Taxonomy" id="747525"/>
    <lineage>
        <taxon>Eukaryota</taxon>
        <taxon>Fungi</taxon>
        <taxon>Dikarya</taxon>
        <taxon>Basidiomycota</taxon>
        <taxon>Agaricomycotina</taxon>
        <taxon>Agaricomycetes</taxon>
        <taxon>Russulales</taxon>
        <taxon>Bondarzewiaceae</taxon>
        <taxon>Heterobasidion</taxon>
        <taxon>Heterobasidion annosum species complex</taxon>
    </lineage>
</organism>
<dbReference type="OrthoDB" id="2560792at2759"/>
<feature type="region of interest" description="Disordered" evidence="1">
    <location>
        <begin position="101"/>
        <end position="170"/>
    </location>
</feature>
<dbReference type="GeneID" id="20668365"/>
<sequence length="170" mass="17886">MVSTSLGESDAKFPNQHGDGLPPSPTRENPGQVYPKSDPSPAPRTPATPVTPLANPFLFRAVLDDLDTALGRAADVVRSEAPGGGLFDMIDGWRRDLAGVRARSSPGASRSQSAGREGLTERAGFSIGRIVEDMQTGHGAERGRGREMDIRIRGGDTDAESAESGGIFVD</sequence>
<dbReference type="InParanoid" id="W4K3M2"/>
<evidence type="ECO:0000313" key="2">
    <source>
        <dbReference type="EMBL" id="ETW79671.1"/>
    </source>
</evidence>
<dbReference type="HOGENOM" id="CLU_127772_0_0_1"/>
<name>W4K3M2_HETIT</name>